<dbReference type="AlphaFoldDB" id="A0A8S1Q9P0"/>
<feature type="transmembrane region" description="Helical" evidence="1">
    <location>
        <begin position="48"/>
        <end position="67"/>
    </location>
</feature>
<name>A0A8S1Q9P0_9CILI</name>
<sequence>MKGRPFQLKQKKNKGNYDYRENSSHCLKYIGIFQEKKIFNISFGQIKIFLRIFLFIQIIVSSLQSNISYYSLNKYNNQDKTLIGTACTLTPTIINTTSDETVVFIALAITIQIIQSYTSIQNMRTIQYQDQIFRVIVYKFHNMKLLLLIQLKLYNKLLYVSRYEDFLMRLQIV</sequence>
<keyword evidence="1" id="KW-0812">Transmembrane</keyword>
<proteinExistence type="predicted"/>
<keyword evidence="1" id="KW-1133">Transmembrane helix</keyword>
<feature type="transmembrane region" description="Helical" evidence="1">
    <location>
        <begin position="101"/>
        <end position="120"/>
    </location>
</feature>
<keyword evidence="3" id="KW-1185">Reference proteome</keyword>
<evidence type="ECO:0000313" key="3">
    <source>
        <dbReference type="Proteomes" id="UP000692954"/>
    </source>
</evidence>
<reference evidence="2" key="1">
    <citation type="submission" date="2021-01" db="EMBL/GenBank/DDBJ databases">
        <authorList>
            <consortium name="Genoscope - CEA"/>
            <person name="William W."/>
        </authorList>
    </citation>
    <scope>NUCLEOTIDE SEQUENCE</scope>
</reference>
<evidence type="ECO:0008006" key="4">
    <source>
        <dbReference type="Google" id="ProtNLM"/>
    </source>
</evidence>
<accession>A0A8S1Q9P0</accession>
<organism evidence="2 3">
    <name type="scientific">Paramecium sonneborni</name>
    <dbReference type="NCBI Taxonomy" id="65129"/>
    <lineage>
        <taxon>Eukaryota</taxon>
        <taxon>Sar</taxon>
        <taxon>Alveolata</taxon>
        <taxon>Ciliophora</taxon>
        <taxon>Intramacronucleata</taxon>
        <taxon>Oligohymenophorea</taxon>
        <taxon>Peniculida</taxon>
        <taxon>Parameciidae</taxon>
        <taxon>Paramecium</taxon>
    </lineage>
</organism>
<keyword evidence="1" id="KW-0472">Membrane</keyword>
<dbReference type="Proteomes" id="UP000692954">
    <property type="component" value="Unassembled WGS sequence"/>
</dbReference>
<protein>
    <recommendedName>
        <fullName evidence="4">Transmembrane protein</fullName>
    </recommendedName>
</protein>
<comment type="caution">
    <text evidence="2">The sequence shown here is derived from an EMBL/GenBank/DDBJ whole genome shotgun (WGS) entry which is preliminary data.</text>
</comment>
<dbReference type="EMBL" id="CAJJDN010000100">
    <property type="protein sequence ID" value="CAD8112409.1"/>
    <property type="molecule type" value="Genomic_DNA"/>
</dbReference>
<gene>
    <name evidence="2" type="ORF">PSON_ATCC_30995.1.T1000191</name>
</gene>
<evidence type="ECO:0000256" key="1">
    <source>
        <dbReference type="SAM" id="Phobius"/>
    </source>
</evidence>
<evidence type="ECO:0000313" key="2">
    <source>
        <dbReference type="EMBL" id="CAD8112409.1"/>
    </source>
</evidence>